<accession>A0A1H2HY37</accession>
<evidence type="ECO:0008006" key="4">
    <source>
        <dbReference type="Google" id="ProtNLM"/>
    </source>
</evidence>
<reference evidence="3" key="1">
    <citation type="submission" date="2016-10" db="EMBL/GenBank/DDBJ databases">
        <authorList>
            <person name="Varghese N."/>
            <person name="Submissions S."/>
        </authorList>
    </citation>
    <scope>NUCLEOTIDE SEQUENCE [LARGE SCALE GENOMIC DNA]</scope>
    <source>
        <strain evidence="3">CCTCC 2012022</strain>
    </source>
</reference>
<evidence type="ECO:0000313" key="2">
    <source>
        <dbReference type="EMBL" id="SDU36606.1"/>
    </source>
</evidence>
<feature type="signal peptide" evidence="1">
    <location>
        <begin position="1"/>
        <end position="18"/>
    </location>
</feature>
<evidence type="ECO:0000256" key="1">
    <source>
        <dbReference type="SAM" id="SignalP"/>
    </source>
</evidence>
<dbReference type="STRING" id="1245526.SAMN05216580_2588"/>
<dbReference type="OrthoDB" id="7008646at2"/>
<evidence type="ECO:0000313" key="3">
    <source>
        <dbReference type="Proteomes" id="UP000243063"/>
    </source>
</evidence>
<sequence length="191" mass="19307">MWRLIGVSGLLLSGACWASSPVEDNAALISSSGQGYSGALSVNQAAGHLQQQINGRTLAIGSASGGERYRQSLDASAPLTGMDASASIRGNAFANGSGVLGVNQSAGVGTQQINAFQVQLGARVESLDDSLLAQQSVVLAHNSGTTDAPAGNRLVDIDDRAFAGSRGVVQLNQSAGAGNRMVNAIGIKVTQ</sequence>
<proteinExistence type="predicted"/>
<dbReference type="PROSITE" id="PS51257">
    <property type="entry name" value="PROKAR_LIPOPROTEIN"/>
    <property type="match status" value="1"/>
</dbReference>
<dbReference type="AlphaFoldDB" id="A0A1H2HY37"/>
<dbReference type="RefSeq" id="WP_090215213.1">
    <property type="nucleotide sequence ID" value="NZ_LT629780.1"/>
</dbReference>
<protein>
    <recommendedName>
        <fullName evidence="4">Adhesin</fullName>
    </recommendedName>
</protein>
<keyword evidence="3" id="KW-1185">Reference proteome</keyword>
<dbReference type="Proteomes" id="UP000243063">
    <property type="component" value="Chromosome I"/>
</dbReference>
<dbReference type="EMBL" id="LT629780">
    <property type="protein sequence ID" value="SDU36606.1"/>
    <property type="molecule type" value="Genomic_DNA"/>
</dbReference>
<feature type="chain" id="PRO_5009276155" description="Adhesin" evidence="1">
    <location>
        <begin position="19"/>
        <end position="191"/>
    </location>
</feature>
<gene>
    <name evidence="2" type="ORF">SAMN05216580_2588</name>
</gene>
<organism evidence="2 3">
    <name type="scientific">Geopseudomonas guangdongensis</name>
    <dbReference type="NCBI Taxonomy" id="1245526"/>
    <lineage>
        <taxon>Bacteria</taxon>
        <taxon>Pseudomonadati</taxon>
        <taxon>Pseudomonadota</taxon>
        <taxon>Gammaproteobacteria</taxon>
        <taxon>Pseudomonadales</taxon>
        <taxon>Pseudomonadaceae</taxon>
        <taxon>Geopseudomonas</taxon>
    </lineage>
</organism>
<name>A0A1H2HY37_9GAMM</name>
<keyword evidence="1" id="KW-0732">Signal</keyword>